<dbReference type="AlphaFoldDB" id="A0A4R2NWM4"/>
<feature type="compositionally biased region" description="Basic and acidic residues" evidence="2">
    <location>
        <begin position="171"/>
        <end position="189"/>
    </location>
</feature>
<dbReference type="SUPFAM" id="SSF140566">
    <property type="entry name" value="FlgN-like"/>
    <property type="match status" value="1"/>
</dbReference>
<evidence type="ECO:0000256" key="1">
    <source>
        <dbReference type="ARBA" id="ARBA00022795"/>
    </source>
</evidence>
<sequence>MTIERIQSLLAESVGLLSRMEHLSHEKTQVIKEGEIEKLKQLMALEQQAVMEMGQLEARRGQLVRAYFNETSEGNNQMNWDQLTLGGKPKRQSGNDSIGGNSDTFDKLIERAPEDVRNSLSDLRLELVKAVAALKENNHLNQQLLQQSMQWVQMNLDMIQPPQPKPANYEHPNKNRPREPFYSRIDSKA</sequence>
<evidence type="ECO:0000256" key="2">
    <source>
        <dbReference type="SAM" id="MobiDB-lite"/>
    </source>
</evidence>
<dbReference type="EMBL" id="SLXK01000020">
    <property type="protein sequence ID" value="TCP26028.1"/>
    <property type="molecule type" value="Genomic_DNA"/>
</dbReference>
<reference evidence="3 4" key="1">
    <citation type="submission" date="2019-03" db="EMBL/GenBank/DDBJ databases">
        <title>Genomic Encyclopedia of Type Strains, Phase IV (KMG-IV): sequencing the most valuable type-strain genomes for metagenomic binning, comparative biology and taxonomic classification.</title>
        <authorList>
            <person name="Goeker M."/>
        </authorList>
    </citation>
    <scope>NUCLEOTIDE SEQUENCE [LARGE SCALE GENOMIC DNA]</scope>
    <source>
        <strain evidence="3 4">DSM 19377</strain>
    </source>
</reference>
<dbReference type="Pfam" id="PF05130">
    <property type="entry name" value="FlgN"/>
    <property type="match status" value="2"/>
</dbReference>
<dbReference type="RefSeq" id="WP_132746716.1">
    <property type="nucleotide sequence ID" value="NZ_SLXK01000020.1"/>
</dbReference>
<evidence type="ECO:0000313" key="3">
    <source>
        <dbReference type="EMBL" id="TCP26028.1"/>
    </source>
</evidence>
<dbReference type="InterPro" id="IPR036679">
    <property type="entry name" value="FlgN-like_sf"/>
</dbReference>
<dbReference type="OrthoDB" id="2381500at2"/>
<proteinExistence type="predicted"/>
<organism evidence="3 4">
    <name type="scientific">Scopulibacillus darangshiensis</name>
    <dbReference type="NCBI Taxonomy" id="442528"/>
    <lineage>
        <taxon>Bacteria</taxon>
        <taxon>Bacillati</taxon>
        <taxon>Bacillota</taxon>
        <taxon>Bacilli</taxon>
        <taxon>Bacillales</taxon>
        <taxon>Sporolactobacillaceae</taxon>
        <taxon>Scopulibacillus</taxon>
    </lineage>
</organism>
<accession>A0A4R2NWM4</accession>
<comment type="caution">
    <text evidence="3">The sequence shown here is derived from an EMBL/GenBank/DDBJ whole genome shotgun (WGS) entry which is preliminary data.</text>
</comment>
<feature type="region of interest" description="Disordered" evidence="2">
    <location>
        <begin position="159"/>
        <end position="189"/>
    </location>
</feature>
<name>A0A4R2NWM4_9BACL</name>
<dbReference type="Proteomes" id="UP000295416">
    <property type="component" value="Unassembled WGS sequence"/>
</dbReference>
<dbReference type="Gene3D" id="1.20.58.300">
    <property type="entry name" value="FlgN-like"/>
    <property type="match status" value="1"/>
</dbReference>
<gene>
    <name evidence="3" type="ORF">EV207_12062</name>
</gene>
<keyword evidence="1" id="KW-1005">Bacterial flagellum biogenesis</keyword>
<keyword evidence="4" id="KW-1185">Reference proteome</keyword>
<dbReference type="GO" id="GO:0044780">
    <property type="term" value="P:bacterial-type flagellum assembly"/>
    <property type="evidence" value="ECO:0007669"/>
    <property type="project" value="InterPro"/>
</dbReference>
<dbReference type="InterPro" id="IPR007809">
    <property type="entry name" value="FlgN-like"/>
</dbReference>
<protein>
    <submittedName>
        <fullName evidence="3">FlgN protein</fullName>
    </submittedName>
</protein>
<evidence type="ECO:0000313" key="4">
    <source>
        <dbReference type="Proteomes" id="UP000295416"/>
    </source>
</evidence>